<name>A0ABP7EW38_9ACTN</name>
<proteinExistence type="inferred from homology"/>
<dbReference type="InterPro" id="IPR011051">
    <property type="entry name" value="RmlC_Cupin_sf"/>
</dbReference>
<comment type="caution">
    <text evidence="4">The sequence shown here is derived from an EMBL/GenBank/DDBJ whole genome shotgun (WGS) entry which is preliminary data.</text>
</comment>
<keyword evidence="2" id="KW-0413">Isomerase</keyword>
<evidence type="ECO:0000256" key="2">
    <source>
        <dbReference type="ARBA" id="ARBA00023235"/>
    </source>
</evidence>
<keyword evidence="5" id="KW-1185">Reference proteome</keyword>
<dbReference type="InterPro" id="IPR000888">
    <property type="entry name" value="RmlC-like"/>
</dbReference>
<accession>A0ABP7EW38</accession>
<protein>
    <submittedName>
        <fullName evidence="4">dTDP-4-dehydrorhamnose 3,5-epimerase</fullName>
    </submittedName>
</protein>
<evidence type="ECO:0000313" key="5">
    <source>
        <dbReference type="Proteomes" id="UP001499884"/>
    </source>
</evidence>
<gene>
    <name evidence="4" type="ORF">GCM10023082_25170</name>
</gene>
<feature type="region of interest" description="Disordered" evidence="3">
    <location>
        <begin position="209"/>
        <end position="228"/>
    </location>
</feature>
<evidence type="ECO:0000256" key="1">
    <source>
        <dbReference type="ARBA" id="ARBA00010154"/>
    </source>
</evidence>
<dbReference type="SUPFAM" id="SSF51182">
    <property type="entry name" value="RmlC-like cupins"/>
    <property type="match status" value="1"/>
</dbReference>
<reference evidence="5" key="1">
    <citation type="journal article" date="2019" name="Int. J. Syst. Evol. Microbiol.">
        <title>The Global Catalogue of Microorganisms (GCM) 10K type strain sequencing project: providing services to taxonomists for standard genome sequencing and annotation.</title>
        <authorList>
            <consortium name="The Broad Institute Genomics Platform"/>
            <consortium name="The Broad Institute Genome Sequencing Center for Infectious Disease"/>
            <person name="Wu L."/>
            <person name="Ma J."/>
        </authorList>
    </citation>
    <scope>NUCLEOTIDE SEQUENCE [LARGE SCALE GENOMIC DNA]</scope>
    <source>
        <strain evidence="5">JCM 30846</strain>
    </source>
</reference>
<dbReference type="CDD" id="cd00438">
    <property type="entry name" value="cupin_RmlC"/>
    <property type="match status" value="1"/>
</dbReference>
<dbReference type="EMBL" id="BAABEP010000013">
    <property type="protein sequence ID" value="GAA3726138.1"/>
    <property type="molecule type" value="Genomic_DNA"/>
</dbReference>
<dbReference type="Proteomes" id="UP001499884">
    <property type="component" value="Unassembled WGS sequence"/>
</dbReference>
<dbReference type="Gene3D" id="2.60.120.10">
    <property type="entry name" value="Jelly Rolls"/>
    <property type="match status" value="1"/>
</dbReference>
<dbReference type="PANTHER" id="PTHR21047:SF2">
    <property type="entry name" value="THYMIDINE DIPHOSPHO-4-KETO-RHAMNOSE 3,5-EPIMERASE"/>
    <property type="match status" value="1"/>
</dbReference>
<sequence length="228" mass="24897">MTASTVPLMDIEEMAVPDAYRLLPRLIRDERGCFYESYKYTELADATGHVFCPLQVNYSVSARDTLRGLHGVRHPPAQAKLVTCVRGVLWDVVVDVRPGSPAFGTYDVTRLDAREGTAVYVAEGLAHGFLALTDDASICYLCSTEFVPGTQFGIDPFDPGLGVPWASVLSGPPLLSRKDAEAPSVREAADRGLLADYQECRALYARLRSQAGRQDDTRSAAGFLPRRA</sequence>
<dbReference type="Pfam" id="PF00908">
    <property type="entry name" value="dTDP_sugar_isom"/>
    <property type="match status" value="1"/>
</dbReference>
<dbReference type="PANTHER" id="PTHR21047">
    <property type="entry name" value="DTDP-6-DEOXY-D-GLUCOSE-3,5 EPIMERASE"/>
    <property type="match status" value="1"/>
</dbReference>
<evidence type="ECO:0000313" key="4">
    <source>
        <dbReference type="EMBL" id="GAA3726138.1"/>
    </source>
</evidence>
<dbReference type="InterPro" id="IPR014710">
    <property type="entry name" value="RmlC-like_jellyroll"/>
</dbReference>
<comment type="similarity">
    <text evidence="1">Belongs to the dTDP-4-dehydrorhamnose 3,5-epimerase family.</text>
</comment>
<organism evidence="4 5">
    <name type="scientific">Streptomyces tremellae</name>
    <dbReference type="NCBI Taxonomy" id="1124239"/>
    <lineage>
        <taxon>Bacteria</taxon>
        <taxon>Bacillati</taxon>
        <taxon>Actinomycetota</taxon>
        <taxon>Actinomycetes</taxon>
        <taxon>Kitasatosporales</taxon>
        <taxon>Streptomycetaceae</taxon>
        <taxon>Streptomyces</taxon>
    </lineage>
</organism>
<evidence type="ECO:0000256" key="3">
    <source>
        <dbReference type="SAM" id="MobiDB-lite"/>
    </source>
</evidence>